<dbReference type="OrthoDB" id="9795531at2"/>
<name>A0A0F6W683_9BACT</name>
<proteinExistence type="predicted"/>
<dbReference type="EMBL" id="CP011125">
    <property type="protein sequence ID" value="AKF08333.1"/>
    <property type="molecule type" value="Genomic_DNA"/>
</dbReference>
<organism evidence="2 3">
    <name type="scientific">Sandaracinus amylolyticus</name>
    <dbReference type="NCBI Taxonomy" id="927083"/>
    <lineage>
        <taxon>Bacteria</taxon>
        <taxon>Pseudomonadati</taxon>
        <taxon>Myxococcota</taxon>
        <taxon>Polyangia</taxon>
        <taxon>Polyangiales</taxon>
        <taxon>Sandaracinaceae</taxon>
        <taxon>Sandaracinus</taxon>
    </lineage>
</organism>
<keyword evidence="3" id="KW-1185">Reference proteome</keyword>
<reference evidence="2 3" key="1">
    <citation type="submission" date="2015-03" db="EMBL/GenBank/DDBJ databases">
        <title>Genome assembly of Sandaracinus amylolyticus DSM 53668.</title>
        <authorList>
            <person name="Sharma G."/>
            <person name="Subramanian S."/>
        </authorList>
    </citation>
    <scope>NUCLEOTIDE SEQUENCE [LARGE SCALE GENOMIC DNA]</scope>
    <source>
        <strain evidence="2 3">DSM 53668</strain>
    </source>
</reference>
<feature type="domain" description="GST N-terminal" evidence="1">
    <location>
        <begin position="157"/>
        <end position="233"/>
    </location>
</feature>
<feature type="domain" description="GST N-terminal" evidence="1">
    <location>
        <begin position="37"/>
        <end position="113"/>
    </location>
</feature>
<evidence type="ECO:0000259" key="1">
    <source>
        <dbReference type="Pfam" id="PF13417"/>
    </source>
</evidence>
<accession>A0A0F6W683</accession>
<sequence length="234" mass="25484">MTSAFDHFTSTAASFVRGQSGARVGALGPRPLEPFLLWEFEACPFCRKVREALSILDLDALVFPCPRGGTRFRDEARARGGKTQFPFLVDPNADDRALYESDAIIAYLFARYGHGRAPRRLTLGPLTLATSALASGLRLPRGRAARPSRAPDAPLELFAHEASPDARLVREVLCELELPHLSRSCAEGSPTRDALRTHHGDVALPFLHDPSAGVSIHGARDVIAHLERTYALPA</sequence>
<dbReference type="Proteomes" id="UP000034883">
    <property type="component" value="Chromosome"/>
</dbReference>
<dbReference type="AlphaFoldDB" id="A0A0F6W683"/>
<dbReference type="STRING" id="927083.DB32_005482"/>
<dbReference type="InterPro" id="IPR036249">
    <property type="entry name" value="Thioredoxin-like_sf"/>
</dbReference>
<evidence type="ECO:0000313" key="2">
    <source>
        <dbReference type="EMBL" id="AKF08333.1"/>
    </source>
</evidence>
<protein>
    <recommendedName>
        <fullName evidence="1">GST N-terminal domain-containing protein</fullName>
    </recommendedName>
</protein>
<evidence type="ECO:0000313" key="3">
    <source>
        <dbReference type="Proteomes" id="UP000034883"/>
    </source>
</evidence>
<dbReference type="Gene3D" id="3.40.30.10">
    <property type="entry name" value="Glutaredoxin"/>
    <property type="match status" value="1"/>
</dbReference>
<dbReference type="RefSeq" id="WP_053235490.1">
    <property type="nucleotide sequence ID" value="NZ_CP011125.1"/>
</dbReference>
<dbReference type="InterPro" id="IPR004045">
    <property type="entry name" value="Glutathione_S-Trfase_N"/>
</dbReference>
<gene>
    <name evidence="2" type="ORF">DB32_005482</name>
</gene>
<dbReference type="PANTHER" id="PTHR45288:SF2">
    <property type="entry name" value="THIOREDOXIN FAMILY PROTEIN"/>
    <property type="match status" value="1"/>
</dbReference>
<dbReference type="Pfam" id="PF13417">
    <property type="entry name" value="GST_N_3"/>
    <property type="match status" value="2"/>
</dbReference>
<dbReference type="PANTHER" id="PTHR45288">
    <property type="entry name" value="THIOREDOXIN FAMILY PROTEIN"/>
    <property type="match status" value="1"/>
</dbReference>
<dbReference type="KEGG" id="samy:DB32_005482"/>
<dbReference type="SUPFAM" id="SSF52833">
    <property type="entry name" value="Thioredoxin-like"/>
    <property type="match status" value="2"/>
</dbReference>